<dbReference type="PANTHER" id="PTHR12046">
    <property type="entry name" value="HISTONE ACETYLTRANSFERASE TYPE B CATALYTIC SUBUNIT"/>
    <property type="match status" value="1"/>
</dbReference>
<gene>
    <name evidence="8" type="ORF">RFI_17139</name>
</gene>
<evidence type="ECO:0000256" key="5">
    <source>
        <dbReference type="ARBA" id="ARBA00048017"/>
    </source>
</evidence>
<name>X6N2E1_RETFI</name>
<protein>
    <recommendedName>
        <fullName evidence="2">histone acetyltransferase</fullName>
        <ecNumber evidence="2">2.3.1.48</ecNumber>
    </recommendedName>
</protein>
<dbReference type="OrthoDB" id="10253098at2759"/>
<evidence type="ECO:0000313" key="9">
    <source>
        <dbReference type="Proteomes" id="UP000023152"/>
    </source>
</evidence>
<evidence type="ECO:0000313" key="8">
    <source>
        <dbReference type="EMBL" id="ETO20078.1"/>
    </source>
</evidence>
<dbReference type="GO" id="GO:0031509">
    <property type="term" value="P:subtelomeric heterochromatin formation"/>
    <property type="evidence" value="ECO:0007669"/>
    <property type="project" value="InterPro"/>
</dbReference>
<evidence type="ECO:0000256" key="4">
    <source>
        <dbReference type="ARBA" id="ARBA00023315"/>
    </source>
</evidence>
<dbReference type="InterPro" id="IPR019467">
    <property type="entry name" value="Hat1_N"/>
</dbReference>
<dbReference type="Pfam" id="PF10394">
    <property type="entry name" value="Hat1_N"/>
    <property type="match status" value="1"/>
</dbReference>
<dbReference type="InterPro" id="IPR037113">
    <property type="entry name" value="Hat1_N_sf"/>
</dbReference>
<sequence>MLRRSKRAFSSTSFGSNTPNSEDGTRPNKKARLLLSTETKNGSPKSDTAKNMGIGLNSNNSTSNFSSYVCNARNAIRFKFVEREEDVIDEEQTSNSSNSNGSKSGNKFFQPVYTHQLFNKEQIQGYKNLRINVYISQPHLYAYIEIKYDDKKADQSSKPQQKNCDDLLAIFQHWMKGGFTTNKETFLSQLKEKFVPVGKKHCSYILPNQLTDFDS</sequence>
<evidence type="ECO:0000259" key="7">
    <source>
        <dbReference type="Pfam" id="PF10394"/>
    </source>
</evidence>
<accession>X6N2E1</accession>
<feature type="domain" description="Histone acetyl transferase HAT1 N-terminal" evidence="7">
    <location>
        <begin position="68"/>
        <end position="206"/>
    </location>
</feature>
<evidence type="ECO:0000256" key="1">
    <source>
        <dbReference type="ARBA" id="ARBA00010543"/>
    </source>
</evidence>
<evidence type="ECO:0000256" key="6">
    <source>
        <dbReference type="SAM" id="MobiDB-lite"/>
    </source>
</evidence>
<dbReference type="SUPFAM" id="SSF55729">
    <property type="entry name" value="Acyl-CoA N-acyltransferases (Nat)"/>
    <property type="match status" value="1"/>
</dbReference>
<comment type="similarity">
    <text evidence="1">Belongs to the HAT1 family.</text>
</comment>
<dbReference type="EC" id="2.3.1.48" evidence="2"/>
<feature type="compositionally biased region" description="Polar residues" evidence="6">
    <location>
        <begin position="8"/>
        <end position="22"/>
    </location>
</feature>
<organism evidence="8 9">
    <name type="scientific">Reticulomyxa filosa</name>
    <dbReference type="NCBI Taxonomy" id="46433"/>
    <lineage>
        <taxon>Eukaryota</taxon>
        <taxon>Sar</taxon>
        <taxon>Rhizaria</taxon>
        <taxon>Retaria</taxon>
        <taxon>Foraminifera</taxon>
        <taxon>Monothalamids</taxon>
        <taxon>Reticulomyxidae</taxon>
        <taxon>Reticulomyxa</taxon>
    </lineage>
</organism>
<evidence type="ECO:0000256" key="3">
    <source>
        <dbReference type="ARBA" id="ARBA00022679"/>
    </source>
</evidence>
<keyword evidence="3" id="KW-0808">Transferase</keyword>
<keyword evidence="9" id="KW-1185">Reference proteome</keyword>
<dbReference type="Gene3D" id="3.90.360.10">
    <property type="entry name" value="Histone acetyl transferase 1 (HAT1), N-terminal domain"/>
    <property type="match status" value="1"/>
</dbReference>
<proteinExistence type="inferred from homology"/>
<feature type="region of interest" description="Disordered" evidence="6">
    <location>
        <begin position="1"/>
        <end position="57"/>
    </location>
</feature>
<reference evidence="8 9" key="1">
    <citation type="journal article" date="2013" name="Curr. Biol.">
        <title>The Genome of the Foraminiferan Reticulomyxa filosa.</title>
        <authorList>
            <person name="Glockner G."/>
            <person name="Hulsmann N."/>
            <person name="Schleicher M."/>
            <person name="Noegel A.A."/>
            <person name="Eichinger L."/>
            <person name="Gallinger C."/>
            <person name="Pawlowski J."/>
            <person name="Sierra R."/>
            <person name="Euteneuer U."/>
            <person name="Pillet L."/>
            <person name="Moustafa A."/>
            <person name="Platzer M."/>
            <person name="Groth M."/>
            <person name="Szafranski K."/>
            <person name="Schliwa M."/>
        </authorList>
    </citation>
    <scope>NUCLEOTIDE SEQUENCE [LARGE SCALE GENOMIC DNA]</scope>
</reference>
<dbReference type="GO" id="GO:0004402">
    <property type="term" value="F:histone acetyltransferase activity"/>
    <property type="evidence" value="ECO:0007669"/>
    <property type="project" value="InterPro"/>
</dbReference>
<dbReference type="Proteomes" id="UP000023152">
    <property type="component" value="Unassembled WGS sequence"/>
</dbReference>
<comment type="caution">
    <text evidence="8">The sequence shown here is derived from an EMBL/GenBank/DDBJ whole genome shotgun (WGS) entry which is preliminary data.</text>
</comment>
<dbReference type="InterPro" id="IPR017380">
    <property type="entry name" value="Hist_AcTrfase_B-typ_cat-su"/>
</dbReference>
<evidence type="ECO:0000256" key="2">
    <source>
        <dbReference type="ARBA" id="ARBA00013184"/>
    </source>
</evidence>
<dbReference type="GO" id="GO:0005634">
    <property type="term" value="C:nucleus"/>
    <property type="evidence" value="ECO:0007669"/>
    <property type="project" value="InterPro"/>
</dbReference>
<dbReference type="InterPro" id="IPR016181">
    <property type="entry name" value="Acyl_CoA_acyltransferase"/>
</dbReference>
<keyword evidence="4" id="KW-0012">Acyltransferase</keyword>
<dbReference type="EMBL" id="ASPP01012958">
    <property type="protein sequence ID" value="ETO20078.1"/>
    <property type="molecule type" value="Genomic_DNA"/>
</dbReference>
<feature type="compositionally biased region" description="Polar residues" evidence="6">
    <location>
        <begin position="36"/>
        <end position="46"/>
    </location>
</feature>
<comment type="catalytic activity">
    <reaction evidence="5">
        <text>L-lysyl-[protein] + acetyl-CoA = N(6)-acetyl-L-lysyl-[protein] + CoA + H(+)</text>
        <dbReference type="Rhea" id="RHEA:45948"/>
        <dbReference type="Rhea" id="RHEA-COMP:9752"/>
        <dbReference type="Rhea" id="RHEA-COMP:10731"/>
        <dbReference type="ChEBI" id="CHEBI:15378"/>
        <dbReference type="ChEBI" id="CHEBI:29969"/>
        <dbReference type="ChEBI" id="CHEBI:57287"/>
        <dbReference type="ChEBI" id="CHEBI:57288"/>
        <dbReference type="ChEBI" id="CHEBI:61930"/>
        <dbReference type="EC" id="2.3.1.48"/>
    </reaction>
</comment>
<dbReference type="AlphaFoldDB" id="X6N2E1"/>
<dbReference type="GO" id="GO:0000781">
    <property type="term" value="C:chromosome, telomeric region"/>
    <property type="evidence" value="ECO:0007669"/>
    <property type="project" value="GOC"/>
</dbReference>